<evidence type="ECO:0000259" key="11">
    <source>
        <dbReference type="Pfam" id="PF01179"/>
    </source>
</evidence>
<sequence>MSSHSSKSAPHPLDPLTVDEVQAASQALRQKIGCAPNDIRFKVIDLAEPPKALTLRHLHHNGPRAASIQGIPFKSKSNPSQVKLLKILLELGLTAALNGPAPDRKARVYYHLKKSQALLIAIVNLTTKRIERLYDAPESQGPVDWHEFELVNRACNNHPAVKAEVAKLKLPPNARVLNDPWAYGTDDAKERRRLFQCYMYIALNDDPQANHYSLPIPLAPIFDAHTLELVELQRLPMGTGDELDPETQPWDPVQPVEYSAEILGEDAFRKDLKPLQVVQSEGPSFRIFGRRVEWQKWSFQLGWTLREGPVLHDVQYDGRPLFYRVSMSEMTVPYGDPRTPYHRKQAFDLGDSGFGMTSNSLSLGCDCLGHIAYFKGVHVTGDGKPMVMPNVVCMHEIDDGIGWKHTNFRNSKSSVVRNRQLVIQCTATVANYEYILAFVLDQAANLHIEVRATGIVSTMPIRQGLSVPWGTVVAPGVLAVNHQHIFCARVDPILDGDTQNTIAYDECHPVIDEPDLDPYGCAFKVNTTAIDRPGGYELDITKNRTFKIINESRTNAVSGKPHGYKLHPVPSQMLMMGPKTFNFRRGIFTSKAIWVTKYNDDELWASGEFTNQSREDTGLAIWANRSENVKNEDVVLWHSFGVTHVTRPEDFPVMPIEKFVMSLKPTSFFELNPSNDVPRSNQSENKSTLHTVGPETCCRSSRI</sequence>
<keyword evidence="15" id="KW-1185">Reference proteome</keyword>
<dbReference type="Gene3D" id="3.10.450.40">
    <property type="match status" value="2"/>
</dbReference>
<dbReference type="SUPFAM" id="SSF49998">
    <property type="entry name" value="Amine oxidase catalytic domain"/>
    <property type="match status" value="1"/>
</dbReference>
<dbReference type="SUPFAM" id="SSF54416">
    <property type="entry name" value="Amine oxidase N-terminal region"/>
    <property type="match status" value="2"/>
</dbReference>
<dbReference type="InterPro" id="IPR015800">
    <property type="entry name" value="Cu_amine_oxidase_N2"/>
</dbReference>
<evidence type="ECO:0000313" key="14">
    <source>
        <dbReference type="EMBL" id="KAF4470379.1"/>
    </source>
</evidence>
<evidence type="ECO:0000256" key="3">
    <source>
        <dbReference type="ARBA" id="ARBA00022723"/>
    </source>
</evidence>
<accession>A0A8H4LN05</accession>
<comment type="similarity">
    <text evidence="2 9">Belongs to the copper/topaquinone oxidase family.</text>
</comment>
<feature type="domain" description="Copper amine oxidase catalytic" evidence="11">
    <location>
        <begin position="275"/>
        <end position="674"/>
    </location>
</feature>
<protein>
    <recommendedName>
        <fullName evidence="9">Amine oxidase</fullName>
        <ecNumber evidence="9">1.4.3.-</ecNumber>
    </recommendedName>
</protein>
<dbReference type="InterPro" id="IPR049948">
    <property type="entry name" value="Cu_Am_ox_TPQ-bd"/>
</dbReference>
<dbReference type="GO" id="GO:0048038">
    <property type="term" value="F:quinone binding"/>
    <property type="evidence" value="ECO:0007669"/>
    <property type="project" value="InterPro"/>
</dbReference>
<dbReference type="AlphaFoldDB" id="A0A8H4LN05"/>
<evidence type="ECO:0000259" key="12">
    <source>
        <dbReference type="Pfam" id="PF02727"/>
    </source>
</evidence>
<evidence type="ECO:0000256" key="2">
    <source>
        <dbReference type="ARBA" id="ARBA00007983"/>
    </source>
</evidence>
<comment type="caution">
    <text evidence="14">The sequence shown here is derived from an EMBL/GenBank/DDBJ whole genome shotgun (WGS) entry which is preliminary data.</text>
</comment>
<feature type="compositionally biased region" description="Polar residues" evidence="10">
    <location>
        <begin position="674"/>
        <end position="690"/>
    </location>
</feature>
<dbReference type="PANTHER" id="PTHR10638">
    <property type="entry name" value="COPPER AMINE OXIDASE"/>
    <property type="match status" value="1"/>
</dbReference>
<evidence type="ECO:0000256" key="5">
    <source>
        <dbReference type="ARBA" id="ARBA00023002"/>
    </source>
</evidence>
<dbReference type="Gene3D" id="2.70.98.20">
    <property type="entry name" value="Copper amine oxidase, catalytic domain"/>
    <property type="match status" value="1"/>
</dbReference>
<feature type="active site" description="Proton acceptor" evidence="7">
    <location>
        <position position="348"/>
    </location>
</feature>
<evidence type="ECO:0000313" key="15">
    <source>
        <dbReference type="Proteomes" id="UP000554235"/>
    </source>
</evidence>
<keyword evidence="3 9" id="KW-0479">Metal-binding</keyword>
<dbReference type="GO" id="GO:0008131">
    <property type="term" value="F:primary methylamine oxidase activity"/>
    <property type="evidence" value="ECO:0007669"/>
    <property type="project" value="InterPro"/>
</dbReference>
<keyword evidence="6 9" id="KW-0186">Copper</keyword>
<evidence type="ECO:0000256" key="6">
    <source>
        <dbReference type="ARBA" id="ARBA00023008"/>
    </source>
</evidence>
<dbReference type="Pfam" id="PF01179">
    <property type="entry name" value="Cu_amine_oxid"/>
    <property type="match status" value="1"/>
</dbReference>
<dbReference type="InterPro" id="IPR016182">
    <property type="entry name" value="Cu_amine_oxidase_N-reg"/>
</dbReference>
<dbReference type="Pfam" id="PF02728">
    <property type="entry name" value="Cu_amine_oxidN3"/>
    <property type="match status" value="1"/>
</dbReference>
<dbReference type="EMBL" id="JAADYS010000355">
    <property type="protein sequence ID" value="KAF4470379.1"/>
    <property type="molecule type" value="Genomic_DNA"/>
</dbReference>
<dbReference type="InterPro" id="IPR000269">
    <property type="entry name" value="Cu_amine_oxidase"/>
</dbReference>
<keyword evidence="4 7" id="KW-0801">TPQ</keyword>
<feature type="domain" description="Copper amine oxidase N2-terminal" evidence="12">
    <location>
        <begin position="11"/>
        <end position="63"/>
    </location>
</feature>
<dbReference type="OrthoDB" id="5379943at2759"/>
<dbReference type="EC" id="1.4.3.-" evidence="9"/>
<evidence type="ECO:0000256" key="10">
    <source>
        <dbReference type="SAM" id="MobiDB-lite"/>
    </source>
</evidence>
<feature type="modified residue" description="2',4',5'-topaquinone" evidence="8">
    <location>
        <position position="432"/>
    </location>
</feature>
<evidence type="ECO:0000259" key="13">
    <source>
        <dbReference type="Pfam" id="PF02728"/>
    </source>
</evidence>
<reference evidence="14 15" key="1">
    <citation type="submission" date="2020-01" db="EMBL/GenBank/DDBJ databases">
        <title>Identification and distribution of gene clusters putatively required for synthesis of sphingolipid metabolism inhibitors in phylogenetically diverse species of the filamentous fungus Fusarium.</title>
        <authorList>
            <person name="Kim H.-S."/>
            <person name="Busman M."/>
            <person name="Brown D.W."/>
            <person name="Divon H."/>
            <person name="Uhlig S."/>
            <person name="Proctor R.H."/>
        </authorList>
    </citation>
    <scope>NUCLEOTIDE SEQUENCE [LARGE SCALE GENOMIC DNA]</scope>
    <source>
        <strain evidence="14 15">NRRL 20459</strain>
    </source>
</reference>
<dbReference type="Proteomes" id="UP000554235">
    <property type="component" value="Unassembled WGS sequence"/>
</dbReference>
<evidence type="ECO:0000256" key="7">
    <source>
        <dbReference type="PIRSR" id="PIRSR600269-50"/>
    </source>
</evidence>
<keyword evidence="5 9" id="KW-0560">Oxidoreductase</keyword>
<evidence type="ECO:0000256" key="1">
    <source>
        <dbReference type="ARBA" id="ARBA00001935"/>
    </source>
</evidence>
<feature type="region of interest" description="Disordered" evidence="10">
    <location>
        <begin position="674"/>
        <end position="703"/>
    </location>
</feature>
<comment type="cofactor">
    <cofactor evidence="1">
        <name>Cu cation</name>
        <dbReference type="ChEBI" id="CHEBI:23378"/>
    </cofactor>
</comment>
<evidence type="ECO:0000256" key="4">
    <source>
        <dbReference type="ARBA" id="ARBA00022772"/>
    </source>
</evidence>
<dbReference type="InterPro" id="IPR036460">
    <property type="entry name" value="Cu_amine_oxidase_C_sf"/>
</dbReference>
<feature type="active site" description="Schiff-base intermediate with substrate; via topaquinone" evidence="7">
    <location>
        <position position="432"/>
    </location>
</feature>
<evidence type="ECO:0000256" key="9">
    <source>
        <dbReference type="RuleBase" id="RU000672"/>
    </source>
</evidence>
<organism evidence="14 15">
    <name type="scientific">Fusarium albosuccineum</name>
    <dbReference type="NCBI Taxonomy" id="1237068"/>
    <lineage>
        <taxon>Eukaryota</taxon>
        <taxon>Fungi</taxon>
        <taxon>Dikarya</taxon>
        <taxon>Ascomycota</taxon>
        <taxon>Pezizomycotina</taxon>
        <taxon>Sordariomycetes</taxon>
        <taxon>Hypocreomycetidae</taxon>
        <taxon>Hypocreales</taxon>
        <taxon>Nectriaceae</taxon>
        <taxon>Fusarium</taxon>
        <taxon>Fusarium decemcellulare species complex</taxon>
    </lineage>
</organism>
<feature type="domain" description="Copper amine oxidase N3-terminal" evidence="13">
    <location>
        <begin position="142"/>
        <end position="231"/>
    </location>
</feature>
<dbReference type="GO" id="GO:0009308">
    <property type="term" value="P:amine metabolic process"/>
    <property type="evidence" value="ECO:0007669"/>
    <property type="project" value="UniProtKB-UniRule"/>
</dbReference>
<evidence type="ECO:0000256" key="8">
    <source>
        <dbReference type="PIRSR" id="PIRSR600269-51"/>
    </source>
</evidence>
<comment type="PTM">
    <text evidence="8 9">Topaquinone (TPQ) is generated by copper-dependent autoxidation of a specific tyrosyl residue.</text>
</comment>
<dbReference type="PRINTS" id="PR00766">
    <property type="entry name" value="CUDAOXIDASE"/>
</dbReference>
<dbReference type="PANTHER" id="PTHR10638:SF33">
    <property type="entry name" value="AMINE OXIDASE"/>
    <property type="match status" value="1"/>
</dbReference>
<dbReference type="InterPro" id="IPR015798">
    <property type="entry name" value="Cu_amine_oxidase_C"/>
</dbReference>
<dbReference type="GO" id="GO:0005507">
    <property type="term" value="F:copper ion binding"/>
    <property type="evidence" value="ECO:0007669"/>
    <property type="project" value="InterPro"/>
</dbReference>
<dbReference type="Pfam" id="PF02727">
    <property type="entry name" value="Cu_amine_oxidN2"/>
    <property type="match status" value="1"/>
</dbReference>
<name>A0A8H4LN05_9HYPO</name>
<dbReference type="InterPro" id="IPR015802">
    <property type="entry name" value="Cu_amine_oxidase_N3"/>
</dbReference>
<proteinExistence type="inferred from homology"/>
<comment type="cofactor">
    <cofactor evidence="9">
        <name>Cu cation</name>
        <dbReference type="ChEBI" id="CHEBI:23378"/>
    </cofactor>
    <text evidence="9">Contains 1 topaquinone per subunit.</text>
</comment>
<gene>
    <name evidence="14" type="ORF">FALBO_2714</name>
</gene>
<dbReference type="PROSITE" id="PS01164">
    <property type="entry name" value="COPPER_AMINE_OXID_1"/>
    <property type="match status" value="1"/>
</dbReference>